<dbReference type="EMBL" id="UYJE01010328">
    <property type="protein sequence ID" value="VDI82141.1"/>
    <property type="molecule type" value="Genomic_DNA"/>
</dbReference>
<name>A0A8B6HNT5_MYTGA</name>
<dbReference type="OrthoDB" id="5406014at2759"/>
<keyword evidence="2" id="KW-1185">Reference proteome</keyword>
<dbReference type="SUPFAM" id="SSF48403">
    <property type="entry name" value="Ankyrin repeat"/>
    <property type="match status" value="1"/>
</dbReference>
<organism evidence="1 2">
    <name type="scientific">Mytilus galloprovincialis</name>
    <name type="common">Mediterranean mussel</name>
    <dbReference type="NCBI Taxonomy" id="29158"/>
    <lineage>
        <taxon>Eukaryota</taxon>
        <taxon>Metazoa</taxon>
        <taxon>Spiralia</taxon>
        <taxon>Lophotrochozoa</taxon>
        <taxon>Mollusca</taxon>
        <taxon>Bivalvia</taxon>
        <taxon>Autobranchia</taxon>
        <taxon>Pteriomorphia</taxon>
        <taxon>Mytilida</taxon>
        <taxon>Mytiloidea</taxon>
        <taxon>Mytilidae</taxon>
        <taxon>Mytilinae</taxon>
        <taxon>Mytilus</taxon>
    </lineage>
</organism>
<proteinExistence type="predicted"/>
<evidence type="ECO:0000313" key="2">
    <source>
        <dbReference type="Proteomes" id="UP000596742"/>
    </source>
</evidence>
<protein>
    <submittedName>
        <fullName evidence="1">Uncharacterized protein</fullName>
    </submittedName>
</protein>
<dbReference type="InterPro" id="IPR036770">
    <property type="entry name" value="Ankyrin_rpt-contain_sf"/>
</dbReference>
<dbReference type="Proteomes" id="UP000596742">
    <property type="component" value="Unassembled WGS sequence"/>
</dbReference>
<comment type="caution">
    <text evidence="1">The sequence shown here is derived from an EMBL/GenBank/DDBJ whole genome shotgun (WGS) entry which is preliminary data.</text>
</comment>
<dbReference type="InterPro" id="IPR002110">
    <property type="entry name" value="Ankyrin_rpt"/>
</dbReference>
<sequence length="137" mass="15873">MSTSNCFEAMMKRWRKKAVTSKYAVDEDVQQVFIAISEGKLRLARILIERKVNVNCTDNAGRTPLMAVCRLNSTRINEEHRLSFVKFLLNEEKTVLNATDMFAKQALDYACENELHHVVKVISRAKEDFFNNLLLEF</sequence>
<dbReference type="AlphaFoldDB" id="A0A8B6HNT5"/>
<dbReference type="Pfam" id="PF12796">
    <property type="entry name" value="Ank_2"/>
    <property type="match status" value="1"/>
</dbReference>
<dbReference type="Gene3D" id="1.25.40.20">
    <property type="entry name" value="Ankyrin repeat-containing domain"/>
    <property type="match status" value="1"/>
</dbReference>
<accession>A0A8B6HNT5</accession>
<gene>
    <name evidence="1" type="ORF">MGAL_10B046746</name>
</gene>
<reference evidence="1" key="1">
    <citation type="submission" date="2018-11" db="EMBL/GenBank/DDBJ databases">
        <authorList>
            <person name="Alioto T."/>
            <person name="Alioto T."/>
        </authorList>
    </citation>
    <scope>NUCLEOTIDE SEQUENCE</scope>
</reference>
<evidence type="ECO:0000313" key="1">
    <source>
        <dbReference type="EMBL" id="VDI82141.1"/>
    </source>
</evidence>